<feature type="region of interest" description="Disordered" evidence="8">
    <location>
        <begin position="1402"/>
        <end position="1439"/>
    </location>
</feature>
<dbReference type="InterPro" id="IPR018200">
    <property type="entry name" value="USP_CS"/>
</dbReference>
<evidence type="ECO:0000256" key="4">
    <source>
        <dbReference type="ARBA" id="ARBA00022670"/>
    </source>
</evidence>
<feature type="region of interest" description="Disordered" evidence="8">
    <location>
        <begin position="1786"/>
        <end position="1923"/>
    </location>
</feature>
<feature type="region of interest" description="Disordered" evidence="8">
    <location>
        <begin position="28"/>
        <end position="47"/>
    </location>
</feature>
<feature type="compositionally biased region" description="Low complexity" evidence="8">
    <location>
        <begin position="827"/>
        <end position="861"/>
    </location>
</feature>
<dbReference type="PROSITE" id="PS00973">
    <property type="entry name" value="USP_2"/>
    <property type="match status" value="1"/>
</dbReference>
<dbReference type="EMBL" id="AZHD01000012">
    <property type="protein sequence ID" value="OAA58392.1"/>
    <property type="molecule type" value="Genomic_DNA"/>
</dbReference>
<reference evidence="11 12" key="1">
    <citation type="journal article" date="2016" name="Genome Biol. Evol.">
        <title>Divergent and convergent evolution of fungal pathogenicity.</title>
        <authorList>
            <person name="Shang Y."/>
            <person name="Xiao G."/>
            <person name="Zheng P."/>
            <person name="Cen K."/>
            <person name="Zhan S."/>
            <person name="Wang C."/>
        </authorList>
    </citation>
    <scope>NUCLEOTIDE SEQUENCE [LARGE SCALE GENOMIC DNA]</scope>
    <source>
        <strain evidence="11 12">RCEF 264</strain>
    </source>
</reference>
<feature type="domain" description="USP" evidence="9">
    <location>
        <begin position="878"/>
        <end position="1766"/>
    </location>
</feature>
<dbReference type="GO" id="GO:0016579">
    <property type="term" value="P:protein deubiquitination"/>
    <property type="evidence" value="ECO:0007669"/>
    <property type="project" value="InterPro"/>
</dbReference>
<evidence type="ECO:0000256" key="2">
    <source>
        <dbReference type="ARBA" id="ARBA00009085"/>
    </source>
</evidence>
<evidence type="ECO:0000313" key="11">
    <source>
        <dbReference type="EMBL" id="OAA58392.1"/>
    </source>
</evidence>
<feature type="compositionally biased region" description="Basic and acidic residues" evidence="8">
    <location>
        <begin position="2107"/>
        <end position="2127"/>
    </location>
</feature>
<evidence type="ECO:0000259" key="9">
    <source>
        <dbReference type="PROSITE" id="PS50235"/>
    </source>
</evidence>
<feature type="compositionally biased region" description="Low complexity" evidence="8">
    <location>
        <begin position="690"/>
        <end position="708"/>
    </location>
</feature>
<evidence type="ECO:0000256" key="7">
    <source>
        <dbReference type="ARBA" id="ARBA00022807"/>
    </source>
</evidence>
<feature type="compositionally biased region" description="Polar residues" evidence="8">
    <location>
        <begin position="397"/>
        <end position="408"/>
    </location>
</feature>
<evidence type="ECO:0000256" key="8">
    <source>
        <dbReference type="SAM" id="MobiDB-lite"/>
    </source>
</evidence>
<dbReference type="InterPro" id="IPR006615">
    <property type="entry name" value="Pept_C19_DUSP"/>
</dbReference>
<evidence type="ECO:0000256" key="1">
    <source>
        <dbReference type="ARBA" id="ARBA00000707"/>
    </source>
</evidence>
<feature type="compositionally biased region" description="Basic residues" evidence="8">
    <location>
        <begin position="1475"/>
        <end position="1488"/>
    </location>
</feature>
<sequence>MRRIPGTANRVLLVSTRDLLAGFTSTHPPVLLSSPPQPPLPPPPPPPPLYILHPPLHILFPVVRLELPGQLTFTTSSLKKRKISRLAREGDGSSPGFHHSHVHRDHRQQQLQQQRPLPTTFVPSLSRFARQPRRDLDILPSTEREEVEDTDGVDREEKEANDDDDENDDNDNDGNSSDCNPVFSFSAASTAASSGPTTPTYSRNGSLPLPSTTATPSVAYADDRIATDASSPASSSSAPLLSDSAASQAGRNSRHPAVGGGKGVRGRGAHDTDNGDRHSSRGSRDSKNSTRPGSRRIAATITIDDNVDRPRRRRQQKQQQQQQQRQLHHRRPKEKQRKHDPSSLHPPSDAERRHPHRHFERSQSPLVPASHRAVIMDEANDLRAQRSSSPLKRPASSMEQTSEATTAVTPPPVDIDATTAGVSDNNAKEDVDMISLPPAGDGSERTAKLASPAPQNNSSPQDVPPIDEQIRIVEDLVRSFNTGELEEGTAAYLVSRRWLSRAQALGSGGSIVTNKNNNNNNNNNNKAAAKEELQTAPGAVDNADLIDSIVSDIDGAPAVRLRPSIIGQESFEYFPKQAWDLLVSWHGLAKGQLPIIRYAHNTAPNSLIPNVQYELHPPVFTFHRLWSAISGIPHDREVPDVNLPAPVFMCSSNCNIQTFLRRAKTLLYIPMSRRVRMWRVPRKLAASDNPAASTSSPLPSSLTSLSTPPASPPSPKLGNAAGSRSSGGGTDPNNPQDSWSNLLLEVTDFMKLQNSAEREQLQVTDSTHNENFNGKSTLAFISLVVDQTIVLDENVERNLYVSTYNPKSAGKDKTTANVRSGYNRGASPSSLSLPGSGTAVVNRSNAATSTATSSGRSSPGPVTRGRAKRASGRVPGCVGLSNLGNTCYMNSALQCLRSVEELTKYFLVHENEREINEANPLGHGGNVANAYAHLLEEIYKDTVPSSISPRNFKTTIGRFAPSFSGYGQQDSQEFLGFLLDGLQEDLSRVRKKPYIAKPDSTDEMINNPAAIREMAEKVWDITKRRDDSIIADLFTGLYKSTLICPVCQKVSITFDPFTNLTLPLPIQNVWAKSVRFVPLNDRPVTIEVELDKTSSVRALKEFVGVRVGVPADRLVSADESSDSIYKVYDDFRCVAEEMRNISTGTVVVYELESAPTNPAASKLPPKKYRPMTQIDKKPEIPNWDSPMAERLLVPVIHRLDPTLRPRYARGSSLVCPPHFIVLTPDEARSEDRIRRKILEKVASFSTWPGFADADSDSDADAATKNPAARRSANEHSNDSAEDDGTDTTDNDLVVANASDADSAGDGKVVARSVEGEDDLVDVIMKDASGVQNPVAGPSPKVLYKINHHRPKWATDPSVYLTGEMQSFFKMSYYDDGTNIIPINWSSAHDDKIYPELQSRMRQPDVVATAADQEGNSPSTWESAAGSENESSQEETPTEAAVYSDITRMADESDEEDSVLPAAQHLAFRNSASSNRRGHGRRKPVKSHQKTYGNKGAKRRQQHLHPVAMRHHHHQQEDPDQIVSGHDSDANEDESGSREADDSQAAATACEDDGPLVRLGEGVIVDWHPEACELVFGKENPDDNMRGEATFVDPLPIVEDKELQEKRQQRLSRRKRGLTLDECLDEFEREEILSENDTWYCPRCKEHRRASKKFDLWKTPDILVVHLKRFSSSGWRRDKLDTRVAFPVEGLDLTKRVLDRQTGKQEIYDLIGVDDHWGGLGGGHYTAFAQNFVDHQWYEYNDSSVSKVSDVSRVVSSAAYLLFYRRRSEVPLGGPRFQKIEEKYNREHEAAGSDDDMSDSGEGQRLDTGSSLIGLSSASKGAEAGLRRRASPGLASSGTSSLTLNAQGGASAFESSPAKASTSRRGGNNEEGDDDDDDELLPPYVASPNDGGVGINGTHDSVFDVDSGDEYDRGLGGESSRSHTRFASSTNVLNFGGAVSDDTIHKSIEMEDRFGSGNSGGLDSTSWTQQSWSFAGAGVRSSPGSDVADVDELELDDATGTEPASGAPTMHDDDDNDNGNADRMSLGTGTGEHRDNGHGLSSFSSTAATVDAEHDAGDGRAASPSPPPPPPDSLTLANMEDIQQQAWARKEQAGRLHTIALAADDEASSDKAVDIHVGSEDETTKMNG</sequence>
<dbReference type="PROSITE" id="PS00972">
    <property type="entry name" value="USP_1"/>
    <property type="match status" value="1"/>
</dbReference>
<evidence type="ECO:0000259" key="10">
    <source>
        <dbReference type="PROSITE" id="PS51283"/>
    </source>
</evidence>
<feature type="region of interest" description="Disordered" evidence="8">
    <location>
        <begin position="809"/>
        <end position="871"/>
    </location>
</feature>
<keyword evidence="4" id="KW-0645">Protease</keyword>
<dbReference type="Pfam" id="PF06337">
    <property type="entry name" value="DUSP"/>
    <property type="match status" value="1"/>
</dbReference>
<feature type="compositionally biased region" description="Polar residues" evidence="8">
    <location>
        <begin position="2038"/>
        <end position="2047"/>
    </location>
</feature>
<organism evidence="11 12">
    <name type="scientific">Niveomyces insectorum RCEF 264</name>
    <dbReference type="NCBI Taxonomy" id="1081102"/>
    <lineage>
        <taxon>Eukaryota</taxon>
        <taxon>Fungi</taxon>
        <taxon>Dikarya</taxon>
        <taxon>Ascomycota</taxon>
        <taxon>Pezizomycotina</taxon>
        <taxon>Sordariomycetes</taxon>
        <taxon>Hypocreomycetidae</taxon>
        <taxon>Hypocreales</taxon>
        <taxon>Cordycipitaceae</taxon>
        <taxon>Niveomyces</taxon>
    </lineage>
</organism>
<dbReference type="InterPro" id="IPR038765">
    <property type="entry name" value="Papain-like_cys_pep_sf"/>
</dbReference>
<dbReference type="Proteomes" id="UP000076874">
    <property type="component" value="Unassembled WGS sequence"/>
</dbReference>
<dbReference type="CDD" id="cd02674">
    <property type="entry name" value="Peptidase_C19R"/>
    <property type="match status" value="1"/>
</dbReference>
<feature type="compositionally biased region" description="Acidic residues" evidence="8">
    <location>
        <begin position="1869"/>
        <end position="1879"/>
    </location>
</feature>
<dbReference type="Gene3D" id="3.30.2230.10">
    <property type="entry name" value="DUSP-like"/>
    <property type="match status" value="1"/>
</dbReference>
<feature type="compositionally biased region" description="Basic and acidic residues" evidence="8">
    <location>
        <begin position="337"/>
        <end position="352"/>
    </location>
</feature>
<dbReference type="SUPFAM" id="SSF54001">
    <property type="entry name" value="Cysteine proteinases"/>
    <property type="match status" value="1"/>
</dbReference>
<feature type="region of interest" description="Disordered" evidence="8">
    <location>
        <begin position="1249"/>
        <end position="1291"/>
    </location>
</feature>
<dbReference type="Gene3D" id="3.90.70.10">
    <property type="entry name" value="Cysteine proteinases"/>
    <property type="match status" value="2"/>
</dbReference>
<dbReference type="InterPro" id="IPR028889">
    <property type="entry name" value="USP"/>
</dbReference>
<dbReference type="PANTHER" id="PTHR21646">
    <property type="entry name" value="UBIQUITIN CARBOXYL-TERMINAL HYDROLASE"/>
    <property type="match status" value="1"/>
</dbReference>
<dbReference type="InterPro" id="IPR050185">
    <property type="entry name" value="Ub_carboxyl-term_hydrolase"/>
</dbReference>
<dbReference type="PROSITE" id="PS50235">
    <property type="entry name" value="USP_3"/>
    <property type="match status" value="1"/>
</dbReference>
<feature type="compositionally biased region" description="Low complexity" evidence="8">
    <location>
        <begin position="1830"/>
        <end position="1842"/>
    </location>
</feature>
<comment type="similarity">
    <text evidence="2">Belongs to the peptidase C19 family.</text>
</comment>
<evidence type="ECO:0000256" key="5">
    <source>
        <dbReference type="ARBA" id="ARBA00022786"/>
    </source>
</evidence>
<keyword evidence="5" id="KW-0833">Ubl conjugation pathway</keyword>
<dbReference type="Pfam" id="PF00443">
    <property type="entry name" value="UCH"/>
    <property type="match status" value="1"/>
</dbReference>
<feature type="compositionally biased region" description="Polar residues" evidence="8">
    <location>
        <begin position="1806"/>
        <end position="1818"/>
    </location>
</feature>
<keyword evidence="6 11" id="KW-0378">Hydrolase</keyword>
<feature type="compositionally biased region" description="Polar residues" evidence="8">
    <location>
        <begin position="1413"/>
        <end position="1429"/>
    </location>
</feature>
<dbReference type="GO" id="GO:0004843">
    <property type="term" value="F:cysteine-type deubiquitinase activity"/>
    <property type="evidence" value="ECO:0007669"/>
    <property type="project" value="UniProtKB-EC"/>
</dbReference>
<feature type="compositionally biased region" description="Basic and acidic residues" evidence="8">
    <location>
        <begin position="268"/>
        <end position="288"/>
    </location>
</feature>
<dbReference type="PANTHER" id="PTHR21646:SF24">
    <property type="entry name" value="UBIQUITIN CARBOXYL-TERMINAL HYDROLASE"/>
    <property type="match status" value="1"/>
</dbReference>
<proteinExistence type="inferred from homology"/>
<keyword evidence="7" id="KW-0788">Thiol protease</keyword>
<feature type="compositionally biased region" description="Polar residues" evidence="8">
    <location>
        <begin position="201"/>
        <end position="216"/>
    </location>
</feature>
<feature type="compositionally biased region" description="Acidic residues" evidence="8">
    <location>
        <begin position="159"/>
        <end position="172"/>
    </location>
</feature>
<gene>
    <name evidence="11" type="ORF">SPI_06465</name>
</gene>
<feature type="compositionally biased region" description="Acidic residues" evidence="8">
    <location>
        <begin position="1987"/>
        <end position="1998"/>
    </location>
</feature>
<feature type="compositionally biased region" description="Basic residues" evidence="8">
    <location>
        <begin position="1495"/>
        <end position="1513"/>
    </location>
</feature>
<dbReference type="InterPro" id="IPR035927">
    <property type="entry name" value="DUSP-like_sf"/>
</dbReference>
<feature type="region of interest" description="Disordered" evidence="8">
    <location>
        <begin position="2100"/>
        <end position="2127"/>
    </location>
</feature>
<feature type="domain" description="DUSP" evidence="10">
    <location>
        <begin position="464"/>
        <end position="600"/>
    </location>
</feature>
<dbReference type="OrthoDB" id="952271at2759"/>
<evidence type="ECO:0000313" key="12">
    <source>
        <dbReference type="Proteomes" id="UP000076874"/>
    </source>
</evidence>
<keyword evidence="12" id="KW-1185">Reference proteome</keyword>
<feature type="compositionally biased region" description="Pro residues" evidence="8">
    <location>
        <begin position="35"/>
        <end position="47"/>
    </location>
</feature>
<dbReference type="SUPFAM" id="SSF143791">
    <property type="entry name" value="DUSP-like"/>
    <property type="match status" value="1"/>
</dbReference>
<feature type="compositionally biased region" description="Low complexity" evidence="8">
    <location>
        <begin position="109"/>
        <end position="120"/>
    </location>
</feature>
<dbReference type="GO" id="GO:0006508">
    <property type="term" value="P:proteolysis"/>
    <property type="evidence" value="ECO:0007669"/>
    <property type="project" value="UniProtKB-KW"/>
</dbReference>
<feature type="compositionally biased region" description="Basic residues" evidence="8">
    <location>
        <begin position="326"/>
        <end position="336"/>
    </location>
</feature>
<feature type="compositionally biased region" description="Low complexity" evidence="8">
    <location>
        <begin position="173"/>
        <end position="200"/>
    </location>
</feature>
<protein>
    <recommendedName>
        <fullName evidence="3">ubiquitinyl hydrolase 1</fullName>
        <ecNumber evidence="3">3.4.19.12</ecNumber>
    </recommendedName>
</protein>
<accession>A0A167R9P6</accession>
<evidence type="ECO:0000256" key="6">
    <source>
        <dbReference type="ARBA" id="ARBA00022801"/>
    </source>
</evidence>
<feature type="region of interest" description="Disordered" evidence="8">
    <location>
        <begin position="1973"/>
        <end position="2079"/>
    </location>
</feature>
<feature type="compositionally biased region" description="Low complexity" evidence="8">
    <location>
        <begin position="228"/>
        <end position="247"/>
    </location>
</feature>
<dbReference type="STRING" id="1081102.A0A167R9P6"/>
<comment type="catalytic activity">
    <reaction evidence="1">
        <text>Thiol-dependent hydrolysis of ester, thioester, amide, peptide and isopeptide bonds formed by the C-terminal Gly of ubiquitin (a 76-residue protein attached to proteins as an intracellular targeting signal).</text>
        <dbReference type="EC" id="3.4.19.12"/>
    </reaction>
</comment>
<feature type="region of interest" description="Disordered" evidence="8">
    <location>
        <begin position="85"/>
        <end position="464"/>
    </location>
</feature>
<feature type="region of interest" description="Disordered" evidence="8">
    <location>
        <begin position="1466"/>
        <end position="1552"/>
    </location>
</feature>
<feature type="region of interest" description="Disordered" evidence="8">
    <location>
        <begin position="686"/>
        <end position="739"/>
    </location>
</feature>
<evidence type="ECO:0000256" key="3">
    <source>
        <dbReference type="ARBA" id="ARBA00012759"/>
    </source>
</evidence>
<comment type="caution">
    <text evidence="11">The sequence shown here is derived from an EMBL/GenBank/DDBJ whole genome shotgun (WGS) entry which is preliminary data.</text>
</comment>
<feature type="compositionally biased region" description="Acidic residues" evidence="8">
    <location>
        <begin position="1279"/>
        <end position="1289"/>
    </location>
</feature>
<name>A0A167R9P6_9HYPO</name>
<dbReference type="SMART" id="SM00695">
    <property type="entry name" value="DUSP"/>
    <property type="match status" value="1"/>
</dbReference>
<dbReference type="PROSITE" id="PS51283">
    <property type="entry name" value="DUSP"/>
    <property type="match status" value="1"/>
</dbReference>
<dbReference type="EC" id="3.4.19.12" evidence="3"/>
<dbReference type="InterPro" id="IPR001394">
    <property type="entry name" value="Peptidase_C19_UCH"/>
</dbReference>